<organism evidence="10 11">
    <name type="scientific">Thioploca ingrica</name>
    <dbReference type="NCBI Taxonomy" id="40754"/>
    <lineage>
        <taxon>Bacteria</taxon>
        <taxon>Pseudomonadati</taxon>
        <taxon>Pseudomonadota</taxon>
        <taxon>Gammaproteobacteria</taxon>
        <taxon>Thiotrichales</taxon>
        <taxon>Thiotrichaceae</taxon>
        <taxon>Thioploca</taxon>
    </lineage>
</organism>
<dbReference type="Gene3D" id="3.40.30.10">
    <property type="entry name" value="Glutaredoxin"/>
    <property type="match status" value="1"/>
</dbReference>
<keyword evidence="4 8" id="KW-0408">Iron</keyword>
<evidence type="ECO:0000256" key="7">
    <source>
        <dbReference type="PIRNR" id="PIRNR005894"/>
    </source>
</evidence>
<evidence type="ECO:0000256" key="2">
    <source>
        <dbReference type="ARBA" id="ARBA00022714"/>
    </source>
</evidence>
<feature type="domain" description="Glutaredoxin" evidence="9">
    <location>
        <begin position="16"/>
        <end position="80"/>
    </location>
</feature>
<reference evidence="10 11" key="1">
    <citation type="journal article" date="2014" name="ISME J.">
        <title>Ecophysiology of Thioploca ingrica as revealed by the complete genome sequence supplemented with proteomic evidence.</title>
        <authorList>
            <person name="Kojima H."/>
            <person name="Ogura Y."/>
            <person name="Yamamoto N."/>
            <person name="Togashi T."/>
            <person name="Mori H."/>
            <person name="Watanabe T."/>
            <person name="Nemoto F."/>
            <person name="Kurokawa K."/>
            <person name="Hayashi T."/>
            <person name="Fukui M."/>
        </authorList>
    </citation>
    <scope>NUCLEOTIDE SEQUENCE [LARGE SCALE GENOMIC DNA]</scope>
</reference>
<evidence type="ECO:0000256" key="3">
    <source>
        <dbReference type="ARBA" id="ARBA00022723"/>
    </source>
</evidence>
<keyword evidence="3 8" id="KW-0479">Metal-binding</keyword>
<dbReference type="STRING" id="40754.THII_1493"/>
<dbReference type="FunFam" id="3.40.30.10:FF:000005">
    <property type="entry name" value="Glutaredoxin 5"/>
    <property type="match status" value="1"/>
</dbReference>
<feature type="binding site" evidence="8">
    <location>
        <position position="29"/>
    </location>
    <ligand>
        <name>[2Fe-2S] cluster</name>
        <dbReference type="ChEBI" id="CHEBI:190135"/>
        <note>ligand shared between dimeric partners</note>
    </ligand>
</feature>
<evidence type="ECO:0000256" key="4">
    <source>
        <dbReference type="ARBA" id="ARBA00023004"/>
    </source>
</evidence>
<evidence type="ECO:0000256" key="1">
    <source>
        <dbReference type="ARBA" id="ARBA00009630"/>
    </source>
</evidence>
<dbReference type="InterPro" id="IPR002109">
    <property type="entry name" value="Glutaredoxin"/>
</dbReference>
<comment type="similarity">
    <text evidence="1 7">Belongs to the glutaredoxin family. Monothiol subfamily.</text>
</comment>
<evidence type="ECO:0000256" key="8">
    <source>
        <dbReference type="PIRSR" id="PIRSR005894-2"/>
    </source>
</evidence>
<keyword evidence="6" id="KW-0676">Redox-active center</keyword>
<gene>
    <name evidence="10" type="ORF">THII_1493</name>
</gene>
<dbReference type="PANTHER" id="PTHR10293">
    <property type="entry name" value="GLUTAREDOXIN FAMILY MEMBER"/>
    <property type="match status" value="1"/>
</dbReference>
<dbReference type="HOGENOM" id="CLU_026126_2_1_6"/>
<dbReference type="KEGG" id="tig:THII_1493"/>
<evidence type="ECO:0000313" key="10">
    <source>
        <dbReference type="EMBL" id="BAP55790.1"/>
    </source>
</evidence>
<dbReference type="EMBL" id="AP014633">
    <property type="protein sequence ID" value="BAP55790.1"/>
    <property type="molecule type" value="Genomic_DNA"/>
</dbReference>
<proteinExistence type="inferred from homology"/>
<dbReference type="GO" id="GO:0015036">
    <property type="term" value="F:disulfide oxidoreductase activity"/>
    <property type="evidence" value="ECO:0007669"/>
    <property type="project" value="InterPro"/>
</dbReference>
<dbReference type="InterPro" id="IPR004480">
    <property type="entry name" value="Monothiol_GRX-rel"/>
</dbReference>
<dbReference type="PANTHER" id="PTHR10293:SF72">
    <property type="entry name" value="MONOTHIOL GLUTAREDOXIN-S14, CHLOROPLASTIC"/>
    <property type="match status" value="1"/>
</dbReference>
<accession>A0A090AL29</accession>
<dbReference type="SUPFAM" id="SSF52833">
    <property type="entry name" value="Thioredoxin-like"/>
    <property type="match status" value="1"/>
</dbReference>
<name>A0A090AL29_9GAMM</name>
<dbReference type="OrthoDB" id="9804115at2"/>
<keyword evidence="5 8" id="KW-0411">Iron-sulfur</keyword>
<dbReference type="NCBIfam" id="TIGR00365">
    <property type="entry name" value="Grx4 family monothiol glutaredoxin"/>
    <property type="match status" value="1"/>
</dbReference>
<dbReference type="Proteomes" id="UP000031623">
    <property type="component" value="Chromosome"/>
</dbReference>
<evidence type="ECO:0000313" key="11">
    <source>
        <dbReference type="Proteomes" id="UP000031623"/>
    </source>
</evidence>
<dbReference type="InterPro" id="IPR033658">
    <property type="entry name" value="GRX_PICOT-like"/>
</dbReference>
<dbReference type="GO" id="GO:0051537">
    <property type="term" value="F:2 iron, 2 sulfur cluster binding"/>
    <property type="evidence" value="ECO:0007669"/>
    <property type="project" value="UniProtKB-KW"/>
</dbReference>
<evidence type="ECO:0000259" key="9">
    <source>
        <dbReference type="Pfam" id="PF00462"/>
    </source>
</evidence>
<evidence type="ECO:0000256" key="6">
    <source>
        <dbReference type="ARBA" id="ARBA00023284"/>
    </source>
</evidence>
<dbReference type="InterPro" id="IPR014434">
    <property type="entry name" value="Monothiol_GRX"/>
</dbReference>
<dbReference type="AlphaFoldDB" id="A0A090AL29"/>
<sequence>MDVLERIKEKVENNPIVIFMKGTPQFPQCGFSSRAAQALQACGVEFTYVNVLDDPEIFQNLPRYANWPTFPQIYVNGELIGGCDIALELYQKGELKPMLEQAAHHRQPAKN</sequence>
<protein>
    <recommendedName>
        <fullName evidence="7">Glutaredoxin</fullName>
    </recommendedName>
</protein>
<dbReference type="PIRSF" id="PIRSF005894">
    <property type="entry name" value="Monothiol_GRX"/>
    <property type="match status" value="1"/>
</dbReference>
<dbReference type="CDD" id="cd03028">
    <property type="entry name" value="GRX_PICOT_like"/>
    <property type="match status" value="1"/>
</dbReference>
<dbReference type="InterPro" id="IPR036249">
    <property type="entry name" value="Thioredoxin-like_sf"/>
</dbReference>
<evidence type="ECO:0000256" key="5">
    <source>
        <dbReference type="ARBA" id="ARBA00023014"/>
    </source>
</evidence>
<keyword evidence="2 8" id="KW-0001">2Fe-2S</keyword>
<keyword evidence="11" id="KW-1185">Reference proteome</keyword>
<dbReference type="PROSITE" id="PS51354">
    <property type="entry name" value="GLUTAREDOXIN_2"/>
    <property type="match status" value="1"/>
</dbReference>
<dbReference type="Pfam" id="PF00462">
    <property type="entry name" value="Glutaredoxin"/>
    <property type="match status" value="1"/>
</dbReference>
<dbReference type="GO" id="GO:0046872">
    <property type="term" value="F:metal ion binding"/>
    <property type="evidence" value="ECO:0007669"/>
    <property type="project" value="UniProtKB-KW"/>
</dbReference>